<sequence length="284" mass="30797">MTPLRQPGSHAYVHGHSREEQTRLSDQASTLETLLHETVRYPPGSCVLEAGCGVGAQTAILLKNNPETRFVSVDISAEAVLRARERAGEDGRERACFVRAEIGALPFPPESFDHIFVCFVLEHLADPVAALNHLRGRLRPGGTITVIEGDHGSTLTYPQSADADLVVRCLVELQAEDGGDACIGRRLYPLLREAGFTDIDVEALSVCVNAGTPHLIEGFTEQTFIAMIEGVRERALAAGMVTPGEWERGIAALRRTEEEDGTFTYTFFRAVAGDGEERPGISLG</sequence>
<dbReference type="CDD" id="cd02440">
    <property type="entry name" value="AdoMet_MTases"/>
    <property type="match status" value="1"/>
</dbReference>
<protein>
    <submittedName>
        <fullName evidence="3">Methyltransferase domain-containing protein</fullName>
    </submittedName>
</protein>
<dbReference type="Gene3D" id="6.10.140.1580">
    <property type="match status" value="1"/>
</dbReference>
<keyword evidence="3" id="KW-0808">Transferase</keyword>
<dbReference type="Proteomes" id="UP000885648">
    <property type="component" value="Unassembled WGS sequence"/>
</dbReference>
<keyword evidence="3" id="KW-0489">Methyltransferase</keyword>
<reference evidence="3" key="1">
    <citation type="journal article" date="2020" name="mSystems">
        <title>Genome- and Community-Level Interaction Insights into Carbon Utilization and Element Cycling Functions of Hydrothermarchaeota in Hydrothermal Sediment.</title>
        <authorList>
            <person name="Zhou Z."/>
            <person name="Liu Y."/>
            <person name="Xu W."/>
            <person name="Pan J."/>
            <person name="Luo Z.H."/>
            <person name="Li M."/>
        </authorList>
    </citation>
    <scope>NUCLEOTIDE SEQUENCE</scope>
    <source>
        <strain evidence="3">SpSt-1183</strain>
    </source>
</reference>
<evidence type="ECO:0000256" key="1">
    <source>
        <dbReference type="SAM" id="MobiDB-lite"/>
    </source>
</evidence>
<accession>A0A831LQP9</accession>
<dbReference type="InterPro" id="IPR029063">
    <property type="entry name" value="SAM-dependent_MTases_sf"/>
</dbReference>
<dbReference type="Gene3D" id="3.40.50.150">
    <property type="entry name" value="Vaccinia Virus protein VP39"/>
    <property type="match status" value="1"/>
</dbReference>
<dbReference type="GO" id="GO:0008168">
    <property type="term" value="F:methyltransferase activity"/>
    <property type="evidence" value="ECO:0007669"/>
    <property type="project" value="UniProtKB-KW"/>
</dbReference>
<dbReference type="GO" id="GO:0032259">
    <property type="term" value="P:methylation"/>
    <property type="evidence" value="ECO:0007669"/>
    <property type="project" value="UniProtKB-KW"/>
</dbReference>
<dbReference type="PANTHER" id="PTHR43861">
    <property type="entry name" value="TRANS-ACONITATE 2-METHYLTRANSFERASE-RELATED"/>
    <property type="match status" value="1"/>
</dbReference>
<dbReference type="SUPFAM" id="SSF53335">
    <property type="entry name" value="S-adenosyl-L-methionine-dependent methyltransferases"/>
    <property type="match status" value="1"/>
</dbReference>
<feature type="region of interest" description="Disordered" evidence="1">
    <location>
        <begin position="1"/>
        <end position="24"/>
    </location>
</feature>
<name>A0A831LQP9_9EURY</name>
<feature type="domain" description="Methyltransferase type 12" evidence="2">
    <location>
        <begin position="48"/>
        <end position="144"/>
    </location>
</feature>
<evidence type="ECO:0000259" key="2">
    <source>
        <dbReference type="Pfam" id="PF08242"/>
    </source>
</evidence>
<gene>
    <name evidence="3" type="ORF">ENN52_05175</name>
</gene>
<organism evidence="3">
    <name type="scientific">Methanofollis liminatans</name>
    <dbReference type="NCBI Taxonomy" id="2201"/>
    <lineage>
        <taxon>Archaea</taxon>
        <taxon>Methanobacteriati</taxon>
        <taxon>Methanobacteriota</taxon>
        <taxon>Stenosarchaea group</taxon>
        <taxon>Methanomicrobia</taxon>
        <taxon>Methanomicrobiales</taxon>
        <taxon>Methanomicrobiaceae</taxon>
        <taxon>Methanofollis</taxon>
    </lineage>
</organism>
<dbReference type="Pfam" id="PF08242">
    <property type="entry name" value="Methyltransf_12"/>
    <property type="match status" value="1"/>
</dbReference>
<comment type="caution">
    <text evidence="3">The sequence shown here is derived from an EMBL/GenBank/DDBJ whole genome shotgun (WGS) entry which is preliminary data.</text>
</comment>
<evidence type="ECO:0000313" key="3">
    <source>
        <dbReference type="EMBL" id="HDS63505.1"/>
    </source>
</evidence>
<dbReference type="InterPro" id="IPR013217">
    <property type="entry name" value="Methyltransf_12"/>
</dbReference>
<proteinExistence type="predicted"/>
<dbReference type="EMBL" id="DSBY01000215">
    <property type="protein sequence ID" value="HDS63505.1"/>
    <property type="molecule type" value="Genomic_DNA"/>
</dbReference>
<dbReference type="AlphaFoldDB" id="A0A831LQP9"/>